<reference evidence="2" key="2">
    <citation type="submission" date="2024-06" db="EMBL/GenBank/DDBJ databases">
        <authorList>
            <person name="Plum-Jensen L.E."/>
            <person name="Schramm A."/>
            <person name="Marshall I.P.G."/>
        </authorList>
    </citation>
    <scope>NUCLEOTIDE SEQUENCE</scope>
    <source>
        <strain evidence="2">Rat1</strain>
    </source>
</reference>
<keyword evidence="2" id="KW-0489">Methyltransferase</keyword>
<dbReference type="AlphaFoldDB" id="A0AAU8LVU5"/>
<dbReference type="InterPro" id="IPR041698">
    <property type="entry name" value="Methyltransf_25"/>
</dbReference>
<protein>
    <submittedName>
        <fullName evidence="2">Class I SAM-dependent methyltransferase</fullName>
        <ecNumber evidence="2">2.1.-.-</ecNumber>
    </submittedName>
</protein>
<dbReference type="PANTHER" id="PTHR43591:SF97">
    <property type="entry name" value="CLASS I SAM-DEPENDENT METHYLTRANSFERASE"/>
    <property type="match status" value="1"/>
</dbReference>
<keyword evidence="2" id="KW-0808">Transferase</keyword>
<feature type="domain" description="Methyltransferase" evidence="1">
    <location>
        <begin position="48"/>
        <end position="146"/>
    </location>
</feature>
<dbReference type="EMBL" id="CP159373">
    <property type="protein sequence ID" value="XCN73006.1"/>
    <property type="molecule type" value="Genomic_DNA"/>
</dbReference>
<proteinExistence type="predicted"/>
<dbReference type="GO" id="GO:0008168">
    <property type="term" value="F:methyltransferase activity"/>
    <property type="evidence" value="ECO:0007669"/>
    <property type="project" value="UniProtKB-KW"/>
</dbReference>
<dbReference type="CDD" id="cd02440">
    <property type="entry name" value="AdoMet_MTases"/>
    <property type="match status" value="1"/>
</dbReference>
<dbReference type="KEGG" id="eaj:Q3M24_22480"/>
<evidence type="ECO:0000259" key="1">
    <source>
        <dbReference type="Pfam" id="PF13649"/>
    </source>
</evidence>
<dbReference type="SUPFAM" id="SSF53335">
    <property type="entry name" value="S-adenosyl-L-methionine-dependent methyltransferases"/>
    <property type="match status" value="1"/>
</dbReference>
<gene>
    <name evidence="2" type="ORF">Q3M24_22480</name>
</gene>
<evidence type="ECO:0000313" key="2">
    <source>
        <dbReference type="EMBL" id="XCN73006.1"/>
    </source>
</evidence>
<accession>A0AAU8LVU5</accession>
<dbReference type="PANTHER" id="PTHR43591">
    <property type="entry name" value="METHYLTRANSFERASE"/>
    <property type="match status" value="1"/>
</dbReference>
<dbReference type="GO" id="GO:0032259">
    <property type="term" value="P:methylation"/>
    <property type="evidence" value="ECO:0007669"/>
    <property type="project" value="UniProtKB-KW"/>
</dbReference>
<dbReference type="Pfam" id="PF13649">
    <property type="entry name" value="Methyltransf_25"/>
    <property type="match status" value="1"/>
</dbReference>
<reference evidence="2" key="1">
    <citation type="journal article" date="2024" name="Syst. Appl. Microbiol.">
        <title>First single-strain enrichments of Electrothrix cable bacteria, description of E. aestuarii sp. nov. and E. rattekaaiensis sp. nov., and proposal of a cable bacteria taxonomy following the rules of the SeqCode.</title>
        <authorList>
            <person name="Plum-Jensen L.E."/>
            <person name="Schramm A."/>
            <person name="Marshall I.P.G."/>
        </authorList>
    </citation>
    <scope>NUCLEOTIDE SEQUENCE</scope>
    <source>
        <strain evidence="2">Rat1</strain>
    </source>
</reference>
<dbReference type="Gene3D" id="3.40.50.150">
    <property type="entry name" value="Vaccinia Virus protein VP39"/>
    <property type="match status" value="1"/>
</dbReference>
<dbReference type="InterPro" id="IPR029063">
    <property type="entry name" value="SAM-dependent_MTases_sf"/>
</dbReference>
<dbReference type="EC" id="2.1.-.-" evidence="2"/>
<organism evidence="2">
    <name type="scientific">Candidatus Electrothrix aestuarii</name>
    <dbReference type="NCBI Taxonomy" id="3062594"/>
    <lineage>
        <taxon>Bacteria</taxon>
        <taxon>Pseudomonadati</taxon>
        <taxon>Thermodesulfobacteriota</taxon>
        <taxon>Desulfobulbia</taxon>
        <taxon>Desulfobulbales</taxon>
        <taxon>Desulfobulbaceae</taxon>
        <taxon>Candidatus Electrothrix</taxon>
    </lineage>
</organism>
<sequence length="223" mass="25232">MNRIPEPELMEGEEQGLVYAQADFSEPNKLFLSLFAEKFPHFSGKGEVLDLGCGPADILIRFARKYPDCTCVGLDGAEAMLSPGRRVVEEEQLGHRISLHCQHLPCPSLPHGQQQFQAILSNSLLHHLHRPEVLWQTLREYVAPGGAVLVMDLFRPESTEAARYLVSQYAADEPEILRKDFYNSLLAAFRPDEIEVQLKQTGLDFCCEKVSDRHVAVWGTRTW</sequence>
<name>A0AAU8LVU5_9BACT</name>